<proteinExistence type="inferred from homology"/>
<dbReference type="PANTHER" id="PTHR48445">
    <property type="entry name" value="OS02G0782100 PROTEIN"/>
    <property type="match status" value="1"/>
</dbReference>
<dbReference type="AlphaFoldDB" id="A0AAP0B0U3"/>
<evidence type="ECO:0000313" key="6">
    <source>
        <dbReference type="Proteomes" id="UP001418222"/>
    </source>
</evidence>
<evidence type="ECO:0000256" key="2">
    <source>
        <dbReference type="SAM" id="MobiDB-lite"/>
    </source>
</evidence>
<protein>
    <recommendedName>
        <fullName evidence="7">RRP12-like protein</fullName>
    </recommendedName>
</protein>
<dbReference type="Pfam" id="PF25772">
    <property type="entry name" value="HEAT_RRP12_N"/>
    <property type="match status" value="1"/>
</dbReference>
<feature type="region of interest" description="Disordered" evidence="2">
    <location>
        <begin position="1253"/>
        <end position="1272"/>
    </location>
</feature>
<gene>
    <name evidence="5" type="ORF">KSP39_PZI020454</name>
</gene>
<feature type="compositionally biased region" description="Basic and acidic residues" evidence="2">
    <location>
        <begin position="1136"/>
        <end position="1164"/>
    </location>
</feature>
<dbReference type="InterPro" id="IPR057860">
    <property type="entry name" value="HEAT_RRP12_N"/>
</dbReference>
<feature type="domain" description="RRP12 HEAT" evidence="3">
    <location>
        <begin position="351"/>
        <end position="654"/>
    </location>
</feature>
<dbReference type="InterPro" id="IPR012978">
    <property type="entry name" value="HEAT_RRP12"/>
</dbReference>
<dbReference type="InterPro" id="IPR016024">
    <property type="entry name" value="ARM-type_fold"/>
</dbReference>
<name>A0AAP0B0U3_9ASPA</name>
<sequence length="1272" mass="142484">MDEETEIPDLPGDEHFSGNDIAAEILVTFHNSPLEEHHNLCATVGAISQAIKEQGLPLTPVAYFAASVSSFVRLIGDPPVSSGDQDVSAILSFLSIILTRVSPAVLRSKAGTFSESLIRVLSCGSLPVDGMIAGLKCISHMLVISDKYNWSSASPLYAILLNYITNNTLKVRKQSYSCLRDVLQSFQGSAILVLASEGITSALERFLLLGGSNPPILVAGDPNGAREVLYILNALKECIDLISVKSTNIILKYCNYLLNVRQSSVTRSIMEILQTLCSRHASKFSPECLLELLCSLACLIPEKEKSADGMSSIARLLSLGTKKVFILNRNSCAVKLPLIFSSLGEILATGHEEAIFAAKEALKSLIYSCIDESLVMQGVEQINLNGSRGIRKSDPTIIEKICAIIEGFLDFRYNAVWDAVFEVISTAFDQLGRYSTQLMERIVSNLADIQRLPDDEFSYKKQLHECLGSALAAMGPEKFLGLLPLNLDFENSADVNVWQLPILKHYIVGAELHFFSQYILDMVKHLKKKSLKLEREGHIFSSRSAEGFIYSLWSLFPSFCNYPVDTSTSFNEMREVLCNTLLQEPELHGVICTGLQILIQQNKSASEERIDIPNEDLSFHVRKAKENYTTIVKEKNLNCLRKASKLLSVLSGIFLEAPKGSDGCLQTTIQLFASISNREAVNVFFKDNMVEVLKVTKQVLKVRESKEASSMHVDNLPDEASIARARARRLDLAVLLLPGLDEEEINVLYSAIKHALQDEEGLMQKKAYKILSLILMESEGFLSKRLDELLQLIIMATPSCHFSAKRHRLDCLYFLIVHISKETSPEQRMREFISAFLTEILLSLKEANKKTRNKAYDLLVEIGRACGDEECGGRTEKLHQLFSMVAGGMVSETPHMVSASIKGLARLAYEFSDLISAAYKLLPSSFLLLQRRNREIVKANLGLIKVLVAKSKTDGLETHLKGIVEGLLKWKDETKNHFKAKIKSLIEMLVRKCGVEAVKAVMPEEHLKLLKNIRKIKERKERKSKSQADTNSLHSRTSVSRQSRWNHTRIFSDLEDDVGEYGSAIENGRQARTTRASVRSRRVRRLIQKCLPEDLNDQSEYEPLDLLDHRKIRAILQSTSRAKRKVESDDEPEIDNDGRLIVHEEWDKPKKPKSSSDRDCDFDTKSLAASRKSGKSSVRPQKKRQKIESGWSYTGVEYSSKKAGGDLKKKGKLEPYAYWPLDRKLLNRRLERKASARKGMTSVMLTKDLKKLQGRSASSALAGAFKRRRGKK</sequence>
<evidence type="ECO:0000256" key="1">
    <source>
        <dbReference type="ARBA" id="ARBA00007690"/>
    </source>
</evidence>
<dbReference type="InterPro" id="IPR011989">
    <property type="entry name" value="ARM-like"/>
</dbReference>
<comment type="caution">
    <text evidence="5">The sequence shown here is derived from an EMBL/GenBank/DDBJ whole genome shotgun (WGS) entry which is preliminary data.</text>
</comment>
<evidence type="ECO:0000313" key="5">
    <source>
        <dbReference type="EMBL" id="KAK8921987.1"/>
    </source>
</evidence>
<comment type="similarity">
    <text evidence="1">Belongs to the RRP12 family.</text>
</comment>
<dbReference type="Pfam" id="PF08161">
    <property type="entry name" value="RRP12_HEAT"/>
    <property type="match status" value="1"/>
</dbReference>
<evidence type="ECO:0000259" key="3">
    <source>
        <dbReference type="Pfam" id="PF08161"/>
    </source>
</evidence>
<dbReference type="EMBL" id="JBBWWQ010000018">
    <property type="protein sequence ID" value="KAK8921987.1"/>
    <property type="molecule type" value="Genomic_DNA"/>
</dbReference>
<reference evidence="5 6" key="1">
    <citation type="journal article" date="2022" name="Nat. Plants">
        <title>Genomes of leafy and leafless Platanthera orchids illuminate the evolution of mycoheterotrophy.</title>
        <authorList>
            <person name="Li M.H."/>
            <person name="Liu K.W."/>
            <person name="Li Z."/>
            <person name="Lu H.C."/>
            <person name="Ye Q.L."/>
            <person name="Zhang D."/>
            <person name="Wang J.Y."/>
            <person name="Li Y.F."/>
            <person name="Zhong Z.M."/>
            <person name="Liu X."/>
            <person name="Yu X."/>
            <person name="Liu D.K."/>
            <person name="Tu X.D."/>
            <person name="Liu B."/>
            <person name="Hao Y."/>
            <person name="Liao X.Y."/>
            <person name="Jiang Y.T."/>
            <person name="Sun W.H."/>
            <person name="Chen J."/>
            <person name="Chen Y.Q."/>
            <person name="Ai Y."/>
            <person name="Zhai J.W."/>
            <person name="Wu S.S."/>
            <person name="Zhou Z."/>
            <person name="Hsiao Y.Y."/>
            <person name="Wu W.L."/>
            <person name="Chen Y.Y."/>
            <person name="Lin Y.F."/>
            <person name="Hsu J.L."/>
            <person name="Li C.Y."/>
            <person name="Wang Z.W."/>
            <person name="Zhao X."/>
            <person name="Zhong W.Y."/>
            <person name="Ma X.K."/>
            <person name="Ma L."/>
            <person name="Huang J."/>
            <person name="Chen G.Z."/>
            <person name="Huang M.Z."/>
            <person name="Huang L."/>
            <person name="Peng D.H."/>
            <person name="Luo Y.B."/>
            <person name="Zou S.Q."/>
            <person name="Chen S.P."/>
            <person name="Lan S."/>
            <person name="Tsai W.C."/>
            <person name="Van de Peer Y."/>
            <person name="Liu Z.J."/>
        </authorList>
    </citation>
    <scope>NUCLEOTIDE SEQUENCE [LARGE SCALE GENOMIC DNA]</scope>
    <source>
        <strain evidence="5">Lor287</strain>
    </source>
</reference>
<evidence type="ECO:0008006" key="7">
    <source>
        <dbReference type="Google" id="ProtNLM"/>
    </source>
</evidence>
<dbReference type="Gene3D" id="1.25.10.10">
    <property type="entry name" value="Leucine-rich Repeat Variant"/>
    <property type="match status" value="1"/>
</dbReference>
<dbReference type="Proteomes" id="UP001418222">
    <property type="component" value="Unassembled WGS sequence"/>
</dbReference>
<dbReference type="SUPFAM" id="SSF48371">
    <property type="entry name" value="ARM repeat"/>
    <property type="match status" value="1"/>
</dbReference>
<feature type="domain" description="RRP12 N-terminal HEAT" evidence="4">
    <location>
        <begin position="17"/>
        <end position="282"/>
    </location>
</feature>
<organism evidence="5 6">
    <name type="scientific">Platanthera zijinensis</name>
    <dbReference type="NCBI Taxonomy" id="2320716"/>
    <lineage>
        <taxon>Eukaryota</taxon>
        <taxon>Viridiplantae</taxon>
        <taxon>Streptophyta</taxon>
        <taxon>Embryophyta</taxon>
        <taxon>Tracheophyta</taxon>
        <taxon>Spermatophyta</taxon>
        <taxon>Magnoliopsida</taxon>
        <taxon>Liliopsida</taxon>
        <taxon>Asparagales</taxon>
        <taxon>Orchidaceae</taxon>
        <taxon>Orchidoideae</taxon>
        <taxon>Orchideae</taxon>
        <taxon>Orchidinae</taxon>
        <taxon>Platanthera</taxon>
    </lineage>
</organism>
<evidence type="ECO:0000259" key="4">
    <source>
        <dbReference type="Pfam" id="PF25772"/>
    </source>
</evidence>
<keyword evidence="6" id="KW-1185">Reference proteome</keyword>
<feature type="region of interest" description="Disordered" evidence="2">
    <location>
        <begin position="1018"/>
        <end position="1041"/>
    </location>
</feature>
<feature type="region of interest" description="Disordered" evidence="2">
    <location>
        <begin position="1119"/>
        <end position="1186"/>
    </location>
</feature>
<feature type="compositionally biased region" description="Polar residues" evidence="2">
    <location>
        <begin position="1027"/>
        <end position="1041"/>
    </location>
</feature>
<accession>A0AAP0B0U3</accession>
<dbReference type="PANTHER" id="PTHR48445:SF1">
    <property type="entry name" value="OS02G0782100 PROTEIN"/>
    <property type="match status" value="1"/>
</dbReference>